<evidence type="ECO:0000313" key="5">
    <source>
        <dbReference type="Proteomes" id="UP001500621"/>
    </source>
</evidence>
<proteinExistence type="predicted"/>
<dbReference type="CDD" id="cd02440">
    <property type="entry name" value="AdoMet_MTases"/>
    <property type="match status" value="1"/>
</dbReference>
<dbReference type="InterPro" id="IPR029063">
    <property type="entry name" value="SAM-dependent_MTases_sf"/>
</dbReference>
<evidence type="ECO:0000256" key="3">
    <source>
        <dbReference type="ARBA" id="ARBA00022691"/>
    </source>
</evidence>
<dbReference type="Gene3D" id="3.40.50.150">
    <property type="entry name" value="Vaccinia Virus protein VP39"/>
    <property type="match status" value="1"/>
</dbReference>
<evidence type="ECO:0000256" key="2">
    <source>
        <dbReference type="ARBA" id="ARBA00022679"/>
    </source>
</evidence>
<protein>
    <recommendedName>
        <fullName evidence="6">Class I SAM-dependent methyltransferase</fullName>
    </recommendedName>
</protein>
<reference evidence="5" key="1">
    <citation type="journal article" date="2019" name="Int. J. Syst. Evol. Microbiol.">
        <title>The Global Catalogue of Microorganisms (GCM) 10K type strain sequencing project: providing services to taxonomists for standard genome sequencing and annotation.</title>
        <authorList>
            <consortium name="The Broad Institute Genomics Platform"/>
            <consortium name="The Broad Institute Genome Sequencing Center for Infectious Disease"/>
            <person name="Wu L."/>
            <person name="Ma J."/>
        </authorList>
    </citation>
    <scope>NUCLEOTIDE SEQUENCE [LARGE SCALE GENOMIC DNA]</scope>
    <source>
        <strain evidence="5">JCM 18127</strain>
    </source>
</reference>
<dbReference type="PANTHER" id="PTHR43464">
    <property type="entry name" value="METHYLTRANSFERASE"/>
    <property type="match status" value="1"/>
</dbReference>
<dbReference type="PANTHER" id="PTHR43464:SF19">
    <property type="entry name" value="UBIQUINONE BIOSYNTHESIS O-METHYLTRANSFERASE, MITOCHONDRIAL"/>
    <property type="match status" value="1"/>
</dbReference>
<keyword evidence="3" id="KW-0949">S-adenosyl-L-methionine</keyword>
<keyword evidence="5" id="KW-1185">Reference proteome</keyword>
<dbReference type="RefSeq" id="WP_345267936.1">
    <property type="nucleotide sequence ID" value="NZ_BAABIM010000003.1"/>
</dbReference>
<keyword evidence="2" id="KW-0808">Transferase</keyword>
<evidence type="ECO:0008006" key="6">
    <source>
        <dbReference type="Google" id="ProtNLM"/>
    </source>
</evidence>
<evidence type="ECO:0000256" key="1">
    <source>
        <dbReference type="ARBA" id="ARBA00022603"/>
    </source>
</evidence>
<gene>
    <name evidence="4" type="ORF">GCM10023226_33450</name>
</gene>
<dbReference type="SUPFAM" id="SSF53335">
    <property type="entry name" value="S-adenosyl-L-methionine-dependent methyltransferases"/>
    <property type="match status" value="1"/>
</dbReference>
<organism evidence="4 5">
    <name type="scientific">Nocardioides nanhaiensis</name>
    <dbReference type="NCBI Taxonomy" id="1476871"/>
    <lineage>
        <taxon>Bacteria</taxon>
        <taxon>Bacillati</taxon>
        <taxon>Actinomycetota</taxon>
        <taxon>Actinomycetes</taxon>
        <taxon>Propionibacteriales</taxon>
        <taxon>Nocardioidaceae</taxon>
        <taxon>Nocardioides</taxon>
    </lineage>
</organism>
<dbReference type="EMBL" id="BAABIM010000003">
    <property type="protein sequence ID" value="GAA4692819.1"/>
    <property type="molecule type" value="Genomic_DNA"/>
</dbReference>
<sequence>MAERRGAPALPGLDSQTYARAHLAFESRSDQRRLIAEHLAGRLAARAGQSISVLSVGCGDGTLDVPLIQGLLGADGARSVRYVGVDPYETATTELARAMGALDDPALQVETHSTTWESAPVSGTFDVITFVHSMYYVPDVAAAVAKACSLLRPGGELVVLSGPRGAMNTLVDICAPPIDGHPQWFSDDVAAGIAEAAAPAHLEVAPVERLEALLALEPVTHDVLDFVVQARLTPEARELVLACLRSAAVPDPASGRFEVPHPVDVHRVVRLP</sequence>
<dbReference type="Pfam" id="PF13489">
    <property type="entry name" value="Methyltransf_23"/>
    <property type="match status" value="1"/>
</dbReference>
<comment type="caution">
    <text evidence="4">The sequence shown here is derived from an EMBL/GenBank/DDBJ whole genome shotgun (WGS) entry which is preliminary data.</text>
</comment>
<name>A0ABP8WQJ7_9ACTN</name>
<keyword evidence="1" id="KW-0489">Methyltransferase</keyword>
<evidence type="ECO:0000313" key="4">
    <source>
        <dbReference type="EMBL" id="GAA4692819.1"/>
    </source>
</evidence>
<accession>A0ABP8WQJ7</accession>
<dbReference type="Proteomes" id="UP001500621">
    <property type="component" value="Unassembled WGS sequence"/>
</dbReference>